<feature type="transmembrane region" description="Helical" evidence="21">
    <location>
        <begin position="800"/>
        <end position="818"/>
    </location>
</feature>
<evidence type="ECO:0000259" key="22">
    <source>
        <dbReference type="SMART" id="SM01062"/>
    </source>
</evidence>
<keyword evidence="10 21" id="KW-1133">Transmembrane helix</keyword>
<evidence type="ECO:0000256" key="10">
    <source>
        <dbReference type="ARBA" id="ARBA00022989"/>
    </source>
</evidence>
<evidence type="ECO:0000256" key="9">
    <source>
        <dbReference type="ARBA" id="ARBA00022882"/>
    </source>
</evidence>
<dbReference type="InterPro" id="IPR002077">
    <property type="entry name" value="VDCCAlpha1"/>
</dbReference>
<dbReference type="RefSeq" id="XP_031422862.1">
    <property type="nucleotide sequence ID" value="XM_031567002.2"/>
</dbReference>
<dbReference type="KEGG" id="char:105893627"/>
<evidence type="ECO:0000256" key="7">
    <source>
        <dbReference type="ARBA" id="ARBA00022737"/>
    </source>
</evidence>
<dbReference type="Gene3D" id="6.10.250.2500">
    <property type="match status" value="1"/>
</dbReference>
<feature type="transmembrane region" description="Helical" evidence="21">
    <location>
        <begin position="917"/>
        <end position="950"/>
    </location>
</feature>
<keyword evidence="15" id="KW-0407">Ion channel</keyword>
<feature type="binding site" evidence="17">
    <location>
        <position position="1014"/>
    </location>
    <ligand>
        <name>Ca(2+)</name>
        <dbReference type="ChEBI" id="CHEBI:29108"/>
    </ligand>
</feature>
<feature type="transmembrane region" description="Helical" evidence="21">
    <location>
        <begin position="140"/>
        <end position="157"/>
    </location>
</feature>
<feature type="transmembrane region" description="Helical" evidence="21">
    <location>
        <begin position="597"/>
        <end position="617"/>
    </location>
</feature>
<feature type="region of interest" description="Disordered" evidence="20">
    <location>
        <begin position="1673"/>
        <end position="1829"/>
    </location>
</feature>
<feature type="transmembrane region" description="Helical" evidence="21">
    <location>
        <begin position="70"/>
        <end position="89"/>
    </location>
</feature>
<dbReference type="FunFam" id="1.20.120.350:FF:000010">
    <property type="entry name" value="Voltage-dependent L-type calcium channel subunit alpha"/>
    <property type="match status" value="1"/>
</dbReference>
<feature type="transmembrane region" description="Helical" evidence="21">
    <location>
        <begin position="109"/>
        <end position="128"/>
    </location>
</feature>
<evidence type="ECO:0000256" key="17">
    <source>
        <dbReference type="PIRSR" id="PIRSR602077-1"/>
    </source>
</evidence>
<evidence type="ECO:0000256" key="3">
    <source>
        <dbReference type="ARBA" id="ARBA00022568"/>
    </source>
</evidence>
<feature type="transmembrane region" description="Helical" evidence="21">
    <location>
        <begin position="1122"/>
        <end position="1140"/>
    </location>
</feature>
<dbReference type="Pfam" id="PF08763">
    <property type="entry name" value="Ca_chan_IQ"/>
    <property type="match status" value="1"/>
</dbReference>
<evidence type="ECO:0000256" key="15">
    <source>
        <dbReference type="ARBA" id="ARBA00023303"/>
    </source>
</evidence>
<keyword evidence="6 17" id="KW-0479">Metal-binding</keyword>
<feature type="transmembrane region" description="Helical" evidence="21">
    <location>
        <begin position="1152"/>
        <end position="1172"/>
    </location>
</feature>
<evidence type="ECO:0000256" key="1">
    <source>
        <dbReference type="ARBA" id="ARBA00004141"/>
    </source>
</evidence>
<protein>
    <recommendedName>
        <fullName evidence="19">Voltage-dependent L-type calcium channel subunit alpha</fullName>
    </recommendedName>
</protein>
<dbReference type="PRINTS" id="PR00167">
    <property type="entry name" value="CACHANNEL"/>
</dbReference>
<dbReference type="InterPro" id="IPR005821">
    <property type="entry name" value="Ion_trans_dom"/>
</dbReference>
<feature type="glycosylation site" description="N-linked (GlcNAc...) asparagine" evidence="18">
    <location>
        <position position="273"/>
    </location>
</feature>
<dbReference type="FunFam" id="1.10.287.70:FF:000009">
    <property type="entry name" value="Voltage-dependent L-type calcium channel subunit alpha"/>
    <property type="match status" value="1"/>
</dbReference>
<keyword evidence="2" id="KW-0813">Transport</keyword>
<dbReference type="PRINTS" id="PR01630">
    <property type="entry name" value="LVDCCALPHA1"/>
</dbReference>
<sequence>MASKEGGDVAAVGAGDPGAGAAAGGRKRAGGAKKQMQANKSAMRAPRALCCLTLSNPIRMAALALVEWKPFDIFILLAIFANCVALGVSKPFPEEDSNGTNHTLEQVEYVFLVIFSIETFTKIVAYGLVMHPSAYIRSGWNLLDFVIVIVGLLSVIGEMGGDHKPGEAHHAAGKPGGLDVKALRAFRVLRPLRLVSGVPSLQIVLNSIMKAMVPLLHIGMLVGFVIVIYAIIGLELFLGRMHKTCYYKGTELNVDDDPTPCAFAGNGRFCVGNNTDCREGWEGPNGGITNFDNIFFAMLTVFQCITMEGWTDVLYWMNDAIGIEMPWVYFVSLVIFGSFFIINLVLGVLSGEFSKEREKAVARGELQLAQEKKQMEEDMVGYMDWLIEAEVKDEDGNKRSVVAKKKMMKKYGWYKHSEDGESDSDSEFEAFLDDDGGCCASIMARLMTISFCEQLFHLNQAMRKNSRVAVKSPNFYWLVLFLVFLNTAASASEHYGQPKWLTDIQERANKILLGLFTMEMLLKIYSSGMQVYFIALFNRFDCFVVCGGILETVLVEMQFMPPVGISVLRCIRLLRIFKVTRHWAALSDLVTSLLNSMKAICSLLLLLFLFLIIFALLGMQLFGGKFNFDETQMKRSTFDSFPSALLTCFQILTGEDWNSVMYDGIMAYGGPVFPNMIVCVYFVILFVVGNYILLNVFLAIAVDNLATGSGKTKKEEKKEEDDEWEEDEDREEEEEAEEEDWENEELRAIEGLEGVGIPMKAESFTPKEKIVPIPDGSSFFILGKKNCLRVACHNLIHHSYFTNLILVFIILGSISLAAEDPIRHHSFRNIVLGYADYVFTSIFTVEIILKVTVYGAFLHQGSFCRNAFNMLDLVVVSVSLLSFFLHSSAISVVKILRVLRVLRPLRAINRAKGLKSVIQCVFVAIKTIGNILVVTSLLQFMFACIGVQLFKGRFYSCTDEAKHTPVECKGTFIVFKDGDMNHPMVKERVWENSEFNFDNVLMGMLALFTVSTFEGWPQLLYKSVDANQPNRGPIYNYRVEISIFFIIYIIIIAFFMMNIFVGFVIITFREQGEVEFKNCELNKNQRQCVQYALKAQPIKIYIPKNPSQLKFWRIINSSQFEYIMFVLIMLNTLTLAIQHYQQSKMFSSVMDTMNMAFTAVFTVEMVVKLLALRPYHYFIDAWNAFDALIVVGSVLDILVTELSGGGGHGEPKGGGGAVAGGPKVEGEGSKVSITFFRLFRVMRLGKLLSKGEGIRTLLWTFLKSLQALPYVGLLIAMIFFIYAVIGMQTFGKVAVDDSTSINRNNNFQQFFMAVLALFRCATGEQWQEIMLAALPGQRCDPESDFEPGEEFTCGSNLAYLYFISFFMLCSFLIINLFIAVIMDNFEYLTRDWTVLGTHHLDEFKRVWSDYDPEAVGRIKHLDVVALLRRIQPPLGFGKLCPHRVACKRLVAMNVPLYPDGTVSFSATLFALVRYSLKIKTEGPIDQENEELRAIIKKMWKRTKPKLLEEVIPPPRGDEVTAGKFYASFLIQDYFKKFRKRKEKERKKKGKDKSAALQAGLRTLQDLAPEMRLALEDEGEGFEGDEEFFRSDSVFSDAPMTPTPASTPLPSFFDETAVSIETMPRMPSGGARLMEEVYADLEESRPTSSLSMMDEVVVEQPQRSIPLIRMQAVNEYDGPPPTATPSPIPVSPTPDLAPPPPEMSAPPTPEPLAPGGGVSYPQPQPQLEPQPQPQPEPQLEPQPPGGGVAYPQPQPQVEPQPPGGGVSYPQPQPQLQSQLYIQDDAQSTVSEDRPWTPAQPETPQPPPPTTTNENVGAQPATQPYTENSYNGNGYNGNGYYINGSSTTVSVNGSNGNNGYNGTGFARRRLLPPTPAGYKPSFNIQCLRSPTVDEDIPIPGTYQQSSRLRAQPPSNSYDMRPDSAMSAASSASWANSNQPRHGQLLYAPLMLVNQDGGTQAVWNPESNVSASLPASARAGWSRQASTPGPSFQGPSRAYSTMRVPSQLSGGYVEKGSADSLVESILLSEGLGLYAKDRKFVDFAKREIAEACHMTIDEMENAATDLLIRGQTGRRLQFEDELADEMNCVVNY</sequence>
<evidence type="ECO:0000256" key="19">
    <source>
        <dbReference type="RuleBase" id="RU003808"/>
    </source>
</evidence>
<proteinExistence type="inferred from homology"/>
<dbReference type="SMART" id="SM01062">
    <property type="entry name" value="Ca_chan_IQ"/>
    <property type="match status" value="1"/>
</dbReference>
<dbReference type="FunFam" id="1.20.120.350:FF:000020">
    <property type="entry name" value="Voltage-dependent L-type calcium channel subunit alpha"/>
    <property type="match status" value="1"/>
</dbReference>
<dbReference type="OrthoDB" id="431720at2759"/>
<feature type="compositionally biased region" description="Pro residues" evidence="20">
    <location>
        <begin position="1799"/>
        <end position="1808"/>
    </location>
</feature>
<feature type="region of interest" description="Disordered" evidence="20">
    <location>
        <begin position="711"/>
        <end position="743"/>
    </location>
</feature>
<dbReference type="FunFam" id="1.20.120.350:FF:000006">
    <property type="entry name" value="Voltage-dependent L-type calcium channel subunit alpha"/>
    <property type="match status" value="1"/>
</dbReference>
<evidence type="ECO:0000256" key="2">
    <source>
        <dbReference type="ARBA" id="ARBA00022448"/>
    </source>
</evidence>
<feature type="transmembrane region" description="Helical" evidence="21">
    <location>
        <begin position="1042"/>
        <end position="1068"/>
    </location>
</feature>
<feature type="transmembrane region" description="Helical" evidence="21">
    <location>
        <begin position="327"/>
        <end position="349"/>
    </location>
</feature>
<comment type="catalytic activity">
    <reaction evidence="16">
        <text>Ca(2+)(in) = Ca(2+)(out)</text>
        <dbReference type="Rhea" id="RHEA:29671"/>
        <dbReference type="ChEBI" id="CHEBI:29108"/>
    </reaction>
</comment>
<feature type="compositionally biased region" description="Pro residues" evidence="20">
    <location>
        <begin position="1751"/>
        <end position="1761"/>
    </location>
</feature>
<feature type="compositionally biased region" description="Polar residues" evidence="20">
    <location>
        <begin position="1899"/>
        <end position="1915"/>
    </location>
</feature>
<dbReference type="PANTHER" id="PTHR45628:SF2">
    <property type="entry name" value="VOLTAGE-DEPENDENT L-TYPE CALCIUM CHANNEL SUBUNIT ALPHA-1F"/>
    <property type="match status" value="1"/>
</dbReference>
<keyword evidence="7" id="KW-0677">Repeat</keyword>
<evidence type="ECO:0000256" key="14">
    <source>
        <dbReference type="ARBA" id="ARBA00023180"/>
    </source>
</evidence>
<feature type="binding site" evidence="17">
    <location>
        <position position="655"/>
    </location>
    <ligand>
        <name>Ca(2+)</name>
        <dbReference type="ChEBI" id="CHEBI:29108"/>
    </ligand>
</feature>
<feature type="compositionally biased region" description="Acidic residues" evidence="20">
    <location>
        <begin position="718"/>
        <end position="743"/>
    </location>
</feature>
<dbReference type="Gene3D" id="1.10.287.70">
    <property type="match status" value="4"/>
</dbReference>
<evidence type="ECO:0000256" key="18">
    <source>
        <dbReference type="PIRSR" id="PIRSR602077-3"/>
    </source>
</evidence>
<feature type="transmembrane region" description="Helical" evidence="21">
    <location>
        <begin position="474"/>
        <end position="491"/>
    </location>
</feature>
<dbReference type="GO" id="GO:0023052">
    <property type="term" value="P:signaling"/>
    <property type="evidence" value="ECO:0007669"/>
    <property type="project" value="UniProtKB-ARBA"/>
</dbReference>
<dbReference type="FunFam" id="1.10.287.70:FF:000021">
    <property type="entry name" value="Voltage-dependent L-type calcium channel subunit alpha"/>
    <property type="match status" value="1"/>
</dbReference>
<evidence type="ECO:0000313" key="24">
    <source>
        <dbReference type="RefSeq" id="XP_031422862.1"/>
    </source>
</evidence>
<dbReference type="InterPro" id="IPR027359">
    <property type="entry name" value="Volt_channel_dom_sf"/>
</dbReference>
<evidence type="ECO:0000256" key="4">
    <source>
        <dbReference type="ARBA" id="ARBA00022673"/>
    </source>
</evidence>
<dbReference type="GO" id="GO:0008331">
    <property type="term" value="F:high voltage-gated calcium channel activity"/>
    <property type="evidence" value="ECO:0007669"/>
    <property type="project" value="TreeGrafter"/>
</dbReference>
<feature type="compositionally biased region" description="Low complexity" evidence="20">
    <location>
        <begin position="1766"/>
        <end position="1779"/>
    </location>
</feature>
<organism evidence="23 24">
    <name type="scientific">Clupea harengus</name>
    <name type="common">Atlantic herring</name>
    <dbReference type="NCBI Taxonomy" id="7950"/>
    <lineage>
        <taxon>Eukaryota</taxon>
        <taxon>Metazoa</taxon>
        <taxon>Chordata</taxon>
        <taxon>Craniata</taxon>
        <taxon>Vertebrata</taxon>
        <taxon>Euteleostomi</taxon>
        <taxon>Actinopterygii</taxon>
        <taxon>Neopterygii</taxon>
        <taxon>Teleostei</taxon>
        <taxon>Clupei</taxon>
        <taxon>Clupeiformes</taxon>
        <taxon>Clupeoidei</taxon>
        <taxon>Clupeidae</taxon>
        <taxon>Clupea</taxon>
    </lineage>
</organism>
<dbReference type="Pfam" id="PF00520">
    <property type="entry name" value="Ion_trans"/>
    <property type="match status" value="4"/>
</dbReference>
<dbReference type="GeneID" id="105893627"/>
<evidence type="ECO:0000256" key="11">
    <source>
        <dbReference type="ARBA" id="ARBA00023065"/>
    </source>
</evidence>
<keyword evidence="23" id="KW-1185">Reference proteome</keyword>
<dbReference type="InterPro" id="IPR014873">
    <property type="entry name" value="VDCC_a1su_IQ"/>
</dbReference>
<dbReference type="GO" id="GO:0046872">
    <property type="term" value="F:metal ion binding"/>
    <property type="evidence" value="ECO:0007669"/>
    <property type="project" value="UniProtKB-KW"/>
</dbReference>
<evidence type="ECO:0000256" key="8">
    <source>
        <dbReference type="ARBA" id="ARBA00022837"/>
    </source>
</evidence>
<keyword evidence="4 19" id="KW-0107">Calcium channel</keyword>
<evidence type="ECO:0000256" key="6">
    <source>
        <dbReference type="ARBA" id="ARBA00022723"/>
    </source>
</evidence>
<dbReference type="GO" id="GO:0042391">
    <property type="term" value="P:regulation of membrane potential"/>
    <property type="evidence" value="ECO:0007669"/>
    <property type="project" value="UniProtKB-ARBA"/>
</dbReference>
<keyword evidence="12 21" id="KW-0472">Membrane</keyword>
<dbReference type="Gene3D" id="6.10.250.2180">
    <property type="match status" value="1"/>
</dbReference>
<comment type="function">
    <text evidence="19">Voltage-sensitive calcium channels (VSCC) mediate the entry of calcium ions into excitable cells and are also involved in a variety of calcium-dependent processes, including muscle contraction, hormone or neurotransmitter release, gene expression, cell motility, cell division and cell death.</text>
</comment>
<keyword evidence="13" id="KW-1015">Disulfide bond</keyword>
<evidence type="ECO:0000313" key="23">
    <source>
        <dbReference type="Proteomes" id="UP000515152"/>
    </source>
</evidence>
<feature type="transmembrane region" description="Helical" evidence="21">
    <location>
        <begin position="1359"/>
        <end position="1382"/>
    </location>
</feature>
<dbReference type="Gene3D" id="1.20.120.350">
    <property type="entry name" value="Voltage-gated potassium channels. Chain C"/>
    <property type="match status" value="4"/>
</dbReference>
<evidence type="ECO:0000256" key="16">
    <source>
        <dbReference type="ARBA" id="ARBA00036634"/>
    </source>
</evidence>
<dbReference type="CTD" id="793708"/>
<keyword evidence="8 17" id="KW-0106">Calcium</keyword>
<comment type="similarity">
    <text evidence="19">Belongs to the calcium channel alpha-1 subunit (TC 1.A.1.11) family.</text>
</comment>
<dbReference type="Pfam" id="PF16905">
    <property type="entry name" value="GPHH"/>
    <property type="match status" value="1"/>
</dbReference>
<feature type="compositionally biased region" description="Pro residues" evidence="20">
    <location>
        <begin position="1677"/>
        <end position="1711"/>
    </location>
</feature>
<evidence type="ECO:0000256" key="12">
    <source>
        <dbReference type="ARBA" id="ARBA00023136"/>
    </source>
</evidence>
<dbReference type="Proteomes" id="UP000515152">
    <property type="component" value="Chromosome 4"/>
</dbReference>
<dbReference type="GO" id="GO:0098703">
    <property type="term" value="P:calcium ion import across plasma membrane"/>
    <property type="evidence" value="ECO:0007669"/>
    <property type="project" value="TreeGrafter"/>
</dbReference>
<accession>A0A6P8FI32</accession>
<name>A0A6P8FI32_CLUHA</name>
<keyword evidence="3 19" id="KW-0109">Calcium transport</keyword>
<feature type="transmembrane region" description="Helical" evidence="21">
    <location>
        <begin position="830"/>
        <end position="853"/>
    </location>
</feature>
<feature type="transmembrane region" description="Helical" evidence="21">
    <location>
        <begin position="1267"/>
        <end position="1285"/>
    </location>
</feature>
<dbReference type="Pfam" id="PF16885">
    <property type="entry name" value="CAC1F_C"/>
    <property type="match status" value="1"/>
</dbReference>
<feature type="domain" description="Voltage-dependent calcium channel alpha-1 subunit IQ" evidence="22">
    <location>
        <begin position="1516"/>
        <end position="1550"/>
    </location>
</feature>
<keyword evidence="11" id="KW-0406">Ion transport</keyword>
<feature type="region of interest" description="Disordered" evidence="20">
    <location>
        <begin position="1888"/>
        <end position="1921"/>
    </location>
</feature>
<dbReference type="SUPFAM" id="SSF81324">
    <property type="entry name" value="Voltage-gated potassium channels"/>
    <property type="match status" value="4"/>
</dbReference>
<comment type="subcellular location">
    <subcellularLocation>
        <location evidence="1 19">Membrane</location>
        <topology evidence="1 19">Multi-pass membrane protein</topology>
    </subcellularLocation>
</comment>
<dbReference type="InterPro" id="IPR031688">
    <property type="entry name" value="CAC1F_C"/>
</dbReference>
<keyword evidence="5 21" id="KW-0812">Transmembrane</keyword>
<keyword evidence="9 19" id="KW-0851">Voltage-gated channel</keyword>
<dbReference type="InterPro" id="IPR005446">
    <property type="entry name" value="VDCC_L_a1su"/>
</dbReference>
<dbReference type="InterPro" id="IPR031649">
    <property type="entry name" value="GPHH_dom"/>
</dbReference>
<reference evidence="24" key="1">
    <citation type="submission" date="2025-08" db="UniProtKB">
        <authorList>
            <consortium name="RefSeq"/>
        </authorList>
    </citation>
    <scope>IDENTIFICATION</scope>
</reference>
<feature type="compositionally biased region" description="Polar residues" evidence="20">
    <location>
        <begin position="1811"/>
        <end position="1825"/>
    </location>
</feature>
<evidence type="ECO:0000256" key="13">
    <source>
        <dbReference type="ARBA" id="ARBA00023157"/>
    </source>
</evidence>
<feature type="binding site" evidence="17">
    <location>
        <position position="308"/>
    </location>
    <ligand>
        <name>Ca(2+)</name>
        <dbReference type="ChEBI" id="CHEBI:29108"/>
    </ligand>
</feature>
<feature type="transmembrane region" description="Helical" evidence="21">
    <location>
        <begin position="873"/>
        <end position="896"/>
    </location>
</feature>
<feature type="transmembrane region" description="Helical" evidence="21">
    <location>
        <begin position="511"/>
        <end position="535"/>
    </location>
</feature>
<dbReference type="PANTHER" id="PTHR45628">
    <property type="entry name" value="VOLTAGE-DEPENDENT CALCIUM CHANNEL TYPE A SUBUNIT ALPHA-1"/>
    <property type="match status" value="1"/>
</dbReference>
<gene>
    <name evidence="24" type="primary">cacna1fa</name>
</gene>
<feature type="transmembrane region" description="Helical" evidence="21">
    <location>
        <begin position="294"/>
        <end position="315"/>
    </location>
</feature>
<dbReference type="FunFam" id="1.20.120.350:FF:000001">
    <property type="entry name" value="Voltage-dependent L-type calcium channel subunit alpha"/>
    <property type="match status" value="1"/>
</dbReference>
<dbReference type="GO" id="GO:0007154">
    <property type="term" value="P:cell communication"/>
    <property type="evidence" value="ECO:0007669"/>
    <property type="project" value="UniProtKB-ARBA"/>
</dbReference>
<feature type="transmembrane region" description="Helical" evidence="21">
    <location>
        <begin position="215"/>
        <end position="238"/>
    </location>
</feature>
<dbReference type="InterPro" id="IPR050599">
    <property type="entry name" value="VDCC_alpha-1_subunit"/>
</dbReference>
<evidence type="ECO:0000256" key="5">
    <source>
        <dbReference type="ARBA" id="ARBA00022692"/>
    </source>
</evidence>
<evidence type="ECO:0000256" key="21">
    <source>
        <dbReference type="SAM" id="Phobius"/>
    </source>
</evidence>
<evidence type="ECO:0000256" key="20">
    <source>
        <dbReference type="SAM" id="MobiDB-lite"/>
    </source>
</evidence>
<keyword evidence="14 18" id="KW-0325">Glycoprotein</keyword>
<dbReference type="GO" id="GO:0005891">
    <property type="term" value="C:voltage-gated calcium channel complex"/>
    <property type="evidence" value="ECO:0007669"/>
    <property type="project" value="InterPro"/>
</dbReference>
<feature type="transmembrane region" description="Helical" evidence="21">
    <location>
        <begin position="676"/>
        <end position="702"/>
    </location>
</feature>
<feature type="compositionally biased region" description="Pro residues" evidence="20">
    <location>
        <begin position="1721"/>
        <end position="1743"/>
    </location>
</feature>